<dbReference type="Proteomes" id="UP000000763">
    <property type="component" value="Chromosome 4"/>
</dbReference>
<reference evidence="1 2" key="1">
    <citation type="journal article" date="2005" name="Nature">
        <title>The map-based sequence of the rice genome.</title>
        <authorList>
            <consortium name="International rice genome sequencing project (IRGSP)"/>
            <person name="Matsumoto T."/>
            <person name="Wu J."/>
            <person name="Kanamori H."/>
            <person name="Katayose Y."/>
            <person name="Fujisawa M."/>
            <person name="Namiki N."/>
            <person name="Mizuno H."/>
            <person name="Yamamoto K."/>
            <person name="Antonio B.A."/>
            <person name="Baba T."/>
            <person name="Sakata K."/>
            <person name="Nagamura Y."/>
            <person name="Aoki H."/>
            <person name="Arikawa K."/>
            <person name="Arita K."/>
            <person name="Bito T."/>
            <person name="Chiden Y."/>
            <person name="Fujitsuka N."/>
            <person name="Fukunaka R."/>
            <person name="Hamada M."/>
            <person name="Harada C."/>
            <person name="Hayashi A."/>
            <person name="Hijishita S."/>
            <person name="Honda M."/>
            <person name="Hosokawa S."/>
            <person name="Ichikawa Y."/>
            <person name="Idonuma A."/>
            <person name="Iijima M."/>
            <person name="Ikeda M."/>
            <person name="Ikeno M."/>
            <person name="Ito K."/>
            <person name="Ito S."/>
            <person name="Ito T."/>
            <person name="Ito Y."/>
            <person name="Ito Y."/>
            <person name="Iwabuchi A."/>
            <person name="Kamiya K."/>
            <person name="Karasawa W."/>
            <person name="Kurita K."/>
            <person name="Katagiri S."/>
            <person name="Kikuta A."/>
            <person name="Kobayashi H."/>
            <person name="Kobayashi N."/>
            <person name="Machita K."/>
            <person name="Maehara T."/>
            <person name="Masukawa M."/>
            <person name="Mizubayashi T."/>
            <person name="Mukai Y."/>
            <person name="Nagasaki H."/>
            <person name="Nagata Y."/>
            <person name="Naito S."/>
            <person name="Nakashima M."/>
            <person name="Nakama Y."/>
            <person name="Nakamichi Y."/>
            <person name="Nakamura M."/>
            <person name="Meguro A."/>
            <person name="Negishi M."/>
            <person name="Ohta I."/>
            <person name="Ohta T."/>
            <person name="Okamoto M."/>
            <person name="Ono N."/>
            <person name="Saji S."/>
            <person name="Sakaguchi M."/>
            <person name="Sakai K."/>
            <person name="Shibata M."/>
            <person name="Shimokawa T."/>
            <person name="Song J."/>
            <person name="Takazaki Y."/>
            <person name="Terasawa K."/>
            <person name="Tsugane M."/>
            <person name="Tsuji K."/>
            <person name="Ueda S."/>
            <person name="Waki K."/>
            <person name="Yamagata H."/>
            <person name="Yamamoto M."/>
            <person name="Yamamoto S."/>
            <person name="Yamane H."/>
            <person name="Yoshiki S."/>
            <person name="Yoshihara R."/>
            <person name="Yukawa K."/>
            <person name="Zhong H."/>
            <person name="Yano M."/>
            <person name="Yuan Q."/>
            <person name="Ouyang S."/>
            <person name="Liu J."/>
            <person name="Jones K.M."/>
            <person name="Gansberger K."/>
            <person name="Moffat K."/>
            <person name="Hill J."/>
            <person name="Bera J."/>
            <person name="Fadrosh D."/>
            <person name="Jin S."/>
            <person name="Johri S."/>
            <person name="Kim M."/>
            <person name="Overton L."/>
            <person name="Reardon M."/>
            <person name="Tsitrin T."/>
            <person name="Vuong H."/>
            <person name="Weaver B."/>
            <person name="Ciecko A."/>
            <person name="Tallon L."/>
            <person name="Jackson J."/>
            <person name="Pai G."/>
            <person name="Aken S.V."/>
            <person name="Utterback T."/>
            <person name="Reidmuller S."/>
            <person name="Feldblyum T."/>
            <person name="Hsiao J."/>
            <person name="Zismann V."/>
            <person name="Iobst S."/>
            <person name="de Vazeille A.R."/>
            <person name="Buell C.R."/>
            <person name="Ying K."/>
            <person name="Li Y."/>
            <person name="Lu T."/>
            <person name="Huang Y."/>
            <person name="Zhao Q."/>
            <person name="Feng Q."/>
            <person name="Zhang L."/>
            <person name="Zhu J."/>
            <person name="Weng Q."/>
            <person name="Mu J."/>
            <person name="Lu Y."/>
            <person name="Fan D."/>
            <person name="Liu Y."/>
            <person name="Guan J."/>
            <person name="Zhang Y."/>
            <person name="Yu S."/>
            <person name="Liu X."/>
            <person name="Zhang Y."/>
            <person name="Hong G."/>
            <person name="Han B."/>
            <person name="Choisne N."/>
            <person name="Demange N."/>
            <person name="Orjeda G."/>
            <person name="Samain S."/>
            <person name="Cattolico L."/>
            <person name="Pelletier E."/>
            <person name="Couloux A."/>
            <person name="Segurens B."/>
            <person name="Wincker P."/>
            <person name="D'Hont A."/>
            <person name="Scarpelli C."/>
            <person name="Weissenbach J."/>
            <person name="Salanoubat M."/>
            <person name="Quetier F."/>
            <person name="Yu Y."/>
            <person name="Kim H.R."/>
            <person name="Rambo T."/>
            <person name="Currie J."/>
            <person name="Collura K."/>
            <person name="Luo M."/>
            <person name="Yang T."/>
            <person name="Ammiraju J.S.S."/>
            <person name="Engler F."/>
            <person name="Soderlund C."/>
            <person name="Wing R.A."/>
            <person name="Palmer L.E."/>
            <person name="de la Bastide M."/>
            <person name="Spiegel L."/>
            <person name="Nascimento L."/>
            <person name="Zutavern T."/>
            <person name="O'Shaughnessy A."/>
            <person name="Dike S."/>
            <person name="Dedhia N."/>
            <person name="Preston R."/>
            <person name="Balija V."/>
            <person name="McCombie W.R."/>
            <person name="Chow T."/>
            <person name="Chen H."/>
            <person name="Chung M."/>
            <person name="Chen C."/>
            <person name="Shaw J."/>
            <person name="Wu H."/>
            <person name="Hsiao K."/>
            <person name="Chao Y."/>
            <person name="Chu M."/>
            <person name="Cheng C."/>
            <person name="Hour A."/>
            <person name="Lee P."/>
            <person name="Lin S."/>
            <person name="Lin Y."/>
            <person name="Liou J."/>
            <person name="Liu S."/>
            <person name="Hsing Y."/>
            <person name="Raghuvanshi S."/>
            <person name="Mohanty A."/>
            <person name="Bharti A.K."/>
            <person name="Gaur A."/>
            <person name="Gupta V."/>
            <person name="Kumar D."/>
            <person name="Ravi V."/>
            <person name="Vij S."/>
            <person name="Kapur A."/>
            <person name="Khurana P."/>
            <person name="Khurana P."/>
            <person name="Khurana J.P."/>
            <person name="Tyagi A.K."/>
            <person name="Gaikwad K."/>
            <person name="Singh A."/>
            <person name="Dalal V."/>
            <person name="Srivastava S."/>
            <person name="Dixit A."/>
            <person name="Pal A.K."/>
            <person name="Ghazi I.A."/>
            <person name="Yadav M."/>
            <person name="Pandit A."/>
            <person name="Bhargava A."/>
            <person name="Sureshbabu K."/>
            <person name="Batra K."/>
            <person name="Sharma T.R."/>
            <person name="Mohapatra T."/>
            <person name="Singh N.K."/>
            <person name="Messing J."/>
            <person name="Nelson A.B."/>
            <person name="Fuks G."/>
            <person name="Kavchok S."/>
            <person name="Keizer G."/>
            <person name="Linton E."/>
            <person name="Llaca V."/>
            <person name="Song R."/>
            <person name="Tanyolac B."/>
            <person name="Young S."/>
            <person name="Ho-Il K."/>
            <person name="Hahn J.H."/>
            <person name="Sangsakoo G."/>
            <person name="Vanavichit A."/>
            <person name="de Mattos Luiz.A.T."/>
            <person name="Zimmer P.D."/>
            <person name="Malone G."/>
            <person name="Dellagostin O."/>
            <person name="de Oliveira A.C."/>
            <person name="Bevan M."/>
            <person name="Bancroft I."/>
            <person name="Minx P."/>
            <person name="Cordum H."/>
            <person name="Wilson R."/>
            <person name="Cheng Z."/>
            <person name="Jin W."/>
            <person name="Jiang J."/>
            <person name="Leong S.A."/>
            <person name="Iwama H."/>
            <person name="Gojobori T."/>
            <person name="Itoh T."/>
            <person name="Niimura Y."/>
            <person name="Fujii Y."/>
            <person name="Habara T."/>
            <person name="Sakai H."/>
            <person name="Sato Y."/>
            <person name="Wilson G."/>
            <person name="Kumar K."/>
            <person name="McCouch S."/>
            <person name="Juretic N."/>
            <person name="Hoen D."/>
            <person name="Wright S."/>
            <person name="Bruskiewich R."/>
            <person name="Bureau T."/>
            <person name="Miyao A."/>
            <person name="Hirochika H."/>
            <person name="Nishikawa T."/>
            <person name="Kadowaki K."/>
            <person name="Sugiura M."/>
            <person name="Burr B."/>
            <person name="Sasaki T."/>
        </authorList>
    </citation>
    <scope>NUCLEOTIDE SEQUENCE [LARGE SCALE GENOMIC DNA]</scope>
    <source>
        <strain evidence="2">cv. Nipponbare</strain>
    </source>
</reference>
<dbReference type="KEGG" id="dosa:Os04g0649001"/>
<proteinExistence type="predicted"/>
<sequence>MSWVSEVRKGKKGGACTLGKTTVLDDDHHICVLCSGQTVAVRKEKGKKKKERKRSLVLMSSPTSCRCPVSNTCVFATVMRTPRLCRLRA</sequence>
<dbReference type="OMA" id="DHHICVL"/>
<protein>
    <submittedName>
        <fullName evidence="1">Os04g0649001 protein</fullName>
    </submittedName>
</protein>
<organism evidence="1 2">
    <name type="scientific">Oryza sativa subsp. japonica</name>
    <name type="common">Rice</name>
    <dbReference type="NCBI Taxonomy" id="39947"/>
    <lineage>
        <taxon>Eukaryota</taxon>
        <taxon>Viridiplantae</taxon>
        <taxon>Streptophyta</taxon>
        <taxon>Embryophyta</taxon>
        <taxon>Tracheophyta</taxon>
        <taxon>Spermatophyta</taxon>
        <taxon>Magnoliopsida</taxon>
        <taxon>Liliopsida</taxon>
        <taxon>Poales</taxon>
        <taxon>Poaceae</taxon>
        <taxon>BOP clade</taxon>
        <taxon>Oryzoideae</taxon>
        <taxon>Oryzeae</taxon>
        <taxon>Oryzinae</taxon>
        <taxon>Oryza</taxon>
        <taxon>Oryza sativa</taxon>
    </lineage>
</organism>
<evidence type="ECO:0000313" key="1">
    <source>
        <dbReference type="EMBL" id="BAH92850.1"/>
    </source>
</evidence>
<gene>
    <name evidence="1" type="ordered locus">Os04g0649001</name>
</gene>
<dbReference type="AlphaFoldDB" id="A0A0P0WFV1"/>
<dbReference type="EMBL" id="AP008210">
    <property type="protein sequence ID" value="BAH92850.1"/>
    <property type="molecule type" value="Genomic_DNA"/>
</dbReference>
<dbReference type="Gramene" id="Os04t0649000-01">
    <property type="protein sequence ID" value="Os04t0649000-01"/>
    <property type="gene ID" value="Os04g0649000"/>
</dbReference>
<reference evidence="2" key="2">
    <citation type="journal article" date="2008" name="Nucleic Acids Res.">
        <title>The rice annotation project database (RAP-DB): 2008 update.</title>
        <authorList>
            <consortium name="The rice annotation project (RAP)"/>
        </authorList>
    </citation>
    <scope>GENOME REANNOTATION</scope>
    <source>
        <strain evidence="2">cv. Nipponbare</strain>
    </source>
</reference>
<name>A0A0P0WFV1_ORYSJ</name>
<evidence type="ECO:0000313" key="2">
    <source>
        <dbReference type="Proteomes" id="UP000000763"/>
    </source>
</evidence>
<accession>A0A0P0WFV1</accession>